<evidence type="ECO:0000256" key="1">
    <source>
        <dbReference type="SAM" id="MobiDB-lite"/>
    </source>
</evidence>
<feature type="compositionally biased region" description="Basic and acidic residues" evidence="1">
    <location>
        <begin position="48"/>
        <end position="79"/>
    </location>
</feature>
<evidence type="ECO:0000313" key="3">
    <source>
        <dbReference type="Proteomes" id="UP000008744"/>
    </source>
</evidence>
<protein>
    <submittedName>
        <fullName evidence="2">GL11978</fullName>
    </submittedName>
</protein>
<evidence type="ECO:0000313" key="2">
    <source>
        <dbReference type="EMBL" id="EDW38507.1"/>
    </source>
</evidence>
<keyword evidence="3" id="KW-1185">Reference proteome</keyword>
<feature type="region of interest" description="Disordered" evidence="1">
    <location>
        <begin position="24"/>
        <end position="85"/>
    </location>
</feature>
<dbReference type="EMBL" id="CH479185">
    <property type="protein sequence ID" value="EDW38507.1"/>
    <property type="molecule type" value="Genomic_DNA"/>
</dbReference>
<organism evidence="3">
    <name type="scientific">Drosophila persimilis</name>
    <name type="common">Fruit fly</name>
    <dbReference type="NCBI Taxonomy" id="7234"/>
    <lineage>
        <taxon>Eukaryota</taxon>
        <taxon>Metazoa</taxon>
        <taxon>Ecdysozoa</taxon>
        <taxon>Arthropoda</taxon>
        <taxon>Hexapoda</taxon>
        <taxon>Insecta</taxon>
        <taxon>Pterygota</taxon>
        <taxon>Neoptera</taxon>
        <taxon>Endopterygota</taxon>
        <taxon>Diptera</taxon>
        <taxon>Brachycera</taxon>
        <taxon>Muscomorpha</taxon>
        <taxon>Ephydroidea</taxon>
        <taxon>Drosophilidae</taxon>
        <taxon>Drosophila</taxon>
        <taxon>Sophophora</taxon>
    </lineage>
</organism>
<proteinExistence type="predicted"/>
<gene>
    <name evidence="2" type="primary">Dper\GL11978</name>
    <name evidence="2" type="ORF">Dper_GL11978</name>
</gene>
<sequence length="85" mass="10303">MDKKIADWLEYDREQIRLINLELDRLERGEPPSKPAGQMQTPFQDCPSQKDQEVKEEEKKEGQQEEQKEEKEKKEEKNKMWINNQ</sequence>
<accession>B4GLT3</accession>
<dbReference type="AlphaFoldDB" id="B4GLT3"/>
<name>B4GLT3_DROPE</name>
<dbReference type="HOGENOM" id="CLU_2515042_0_0_1"/>
<dbReference type="Proteomes" id="UP000008744">
    <property type="component" value="Unassembled WGS sequence"/>
</dbReference>
<reference evidence="2 3" key="1">
    <citation type="journal article" date="2007" name="Nature">
        <title>Evolution of genes and genomes on the Drosophila phylogeny.</title>
        <authorList>
            <consortium name="Drosophila 12 Genomes Consortium"/>
            <person name="Clark A.G."/>
            <person name="Eisen M.B."/>
            <person name="Smith D.R."/>
            <person name="Bergman C.M."/>
            <person name="Oliver B."/>
            <person name="Markow T.A."/>
            <person name="Kaufman T.C."/>
            <person name="Kellis M."/>
            <person name="Gelbart W."/>
            <person name="Iyer V.N."/>
            <person name="Pollard D.A."/>
            <person name="Sackton T.B."/>
            <person name="Larracuente A.M."/>
            <person name="Singh N.D."/>
            <person name="Abad J.P."/>
            <person name="Abt D.N."/>
            <person name="Adryan B."/>
            <person name="Aguade M."/>
            <person name="Akashi H."/>
            <person name="Anderson W.W."/>
            <person name="Aquadro C.F."/>
            <person name="Ardell D.H."/>
            <person name="Arguello R."/>
            <person name="Artieri C.G."/>
            <person name="Barbash D.A."/>
            <person name="Barker D."/>
            <person name="Barsanti P."/>
            <person name="Batterham P."/>
            <person name="Batzoglou S."/>
            <person name="Begun D."/>
            <person name="Bhutkar A."/>
            <person name="Blanco E."/>
            <person name="Bosak S.A."/>
            <person name="Bradley R.K."/>
            <person name="Brand A.D."/>
            <person name="Brent M.R."/>
            <person name="Brooks A.N."/>
            <person name="Brown R.H."/>
            <person name="Butlin R.K."/>
            <person name="Caggese C."/>
            <person name="Calvi B.R."/>
            <person name="Bernardo de Carvalho A."/>
            <person name="Caspi A."/>
            <person name="Castrezana S."/>
            <person name="Celniker S.E."/>
            <person name="Chang J.L."/>
            <person name="Chapple C."/>
            <person name="Chatterji S."/>
            <person name="Chinwalla A."/>
            <person name="Civetta A."/>
            <person name="Clifton S.W."/>
            <person name="Comeron J.M."/>
            <person name="Costello J.C."/>
            <person name="Coyne J.A."/>
            <person name="Daub J."/>
            <person name="David R.G."/>
            <person name="Delcher A.L."/>
            <person name="Delehaunty K."/>
            <person name="Do C.B."/>
            <person name="Ebling H."/>
            <person name="Edwards K."/>
            <person name="Eickbush T."/>
            <person name="Evans J.D."/>
            <person name="Filipski A."/>
            <person name="Findeiss S."/>
            <person name="Freyhult E."/>
            <person name="Fulton L."/>
            <person name="Fulton R."/>
            <person name="Garcia A.C."/>
            <person name="Gardiner A."/>
            <person name="Garfield D.A."/>
            <person name="Garvin B.E."/>
            <person name="Gibson G."/>
            <person name="Gilbert D."/>
            <person name="Gnerre S."/>
            <person name="Godfrey J."/>
            <person name="Good R."/>
            <person name="Gotea V."/>
            <person name="Gravely B."/>
            <person name="Greenberg A.J."/>
            <person name="Griffiths-Jones S."/>
            <person name="Gross S."/>
            <person name="Guigo R."/>
            <person name="Gustafson E.A."/>
            <person name="Haerty W."/>
            <person name="Hahn M.W."/>
            <person name="Halligan D.L."/>
            <person name="Halpern A.L."/>
            <person name="Halter G.M."/>
            <person name="Han M.V."/>
            <person name="Heger A."/>
            <person name="Hillier L."/>
            <person name="Hinrichs A.S."/>
            <person name="Holmes I."/>
            <person name="Hoskins R.A."/>
            <person name="Hubisz M.J."/>
            <person name="Hultmark D."/>
            <person name="Huntley M.A."/>
            <person name="Jaffe D.B."/>
            <person name="Jagadeeshan S."/>
            <person name="Jeck W.R."/>
            <person name="Johnson J."/>
            <person name="Jones C.D."/>
            <person name="Jordan W.C."/>
            <person name="Karpen G.H."/>
            <person name="Kataoka E."/>
            <person name="Keightley P.D."/>
            <person name="Kheradpour P."/>
            <person name="Kirkness E.F."/>
            <person name="Koerich L.B."/>
            <person name="Kristiansen K."/>
            <person name="Kudrna D."/>
            <person name="Kulathinal R.J."/>
            <person name="Kumar S."/>
            <person name="Kwok R."/>
            <person name="Lander E."/>
            <person name="Langley C.H."/>
            <person name="Lapoint R."/>
            <person name="Lazzaro B.P."/>
            <person name="Lee S.J."/>
            <person name="Levesque L."/>
            <person name="Li R."/>
            <person name="Lin C.F."/>
            <person name="Lin M.F."/>
            <person name="Lindblad-Toh K."/>
            <person name="Llopart A."/>
            <person name="Long M."/>
            <person name="Low L."/>
            <person name="Lozovsky E."/>
            <person name="Lu J."/>
            <person name="Luo M."/>
            <person name="Machado C.A."/>
            <person name="Makalowski W."/>
            <person name="Marzo M."/>
            <person name="Matsuda M."/>
            <person name="Matzkin L."/>
            <person name="McAllister B."/>
            <person name="McBride C.S."/>
            <person name="McKernan B."/>
            <person name="McKernan K."/>
            <person name="Mendez-Lago M."/>
            <person name="Minx P."/>
            <person name="Mollenhauer M.U."/>
            <person name="Montooth K."/>
            <person name="Mount S.M."/>
            <person name="Mu X."/>
            <person name="Myers E."/>
            <person name="Negre B."/>
            <person name="Newfeld S."/>
            <person name="Nielsen R."/>
            <person name="Noor M.A."/>
            <person name="O'Grady P."/>
            <person name="Pachter L."/>
            <person name="Papaceit M."/>
            <person name="Parisi M.J."/>
            <person name="Parisi M."/>
            <person name="Parts L."/>
            <person name="Pedersen J.S."/>
            <person name="Pesole G."/>
            <person name="Phillippy A.M."/>
            <person name="Ponting C.P."/>
            <person name="Pop M."/>
            <person name="Porcelli D."/>
            <person name="Powell J.R."/>
            <person name="Prohaska S."/>
            <person name="Pruitt K."/>
            <person name="Puig M."/>
            <person name="Quesneville H."/>
            <person name="Ram K.R."/>
            <person name="Rand D."/>
            <person name="Rasmussen M.D."/>
            <person name="Reed L.K."/>
            <person name="Reenan R."/>
            <person name="Reily A."/>
            <person name="Remington K.A."/>
            <person name="Rieger T.T."/>
            <person name="Ritchie M.G."/>
            <person name="Robin C."/>
            <person name="Rogers Y.H."/>
            <person name="Rohde C."/>
            <person name="Rozas J."/>
            <person name="Rubenfield M.J."/>
            <person name="Ruiz A."/>
            <person name="Russo S."/>
            <person name="Salzberg S.L."/>
            <person name="Sanchez-Gracia A."/>
            <person name="Saranga D.J."/>
            <person name="Sato H."/>
            <person name="Schaeffer S.W."/>
            <person name="Schatz M.C."/>
            <person name="Schlenke T."/>
            <person name="Schwartz R."/>
            <person name="Segarra C."/>
            <person name="Singh R.S."/>
            <person name="Sirot L."/>
            <person name="Sirota M."/>
            <person name="Sisneros N.B."/>
            <person name="Smith C.D."/>
            <person name="Smith T.F."/>
            <person name="Spieth J."/>
            <person name="Stage D.E."/>
            <person name="Stark A."/>
            <person name="Stephan W."/>
            <person name="Strausberg R.L."/>
            <person name="Strempel S."/>
            <person name="Sturgill D."/>
            <person name="Sutton G."/>
            <person name="Sutton G.G."/>
            <person name="Tao W."/>
            <person name="Teichmann S."/>
            <person name="Tobari Y.N."/>
            <person name="Tomimura Y."/>
            <person name="Tsolas J.M."/>
            <person name="Valente V.L."/>
            <person name="Venter E."/>
            <person name="Venter J.C."/>
            <person name="Vicario S."/>
            <person name="Vieira F.G."/>
            <person name="Vilella A.J."/>
            <person name="Villasante A."/>
            <person name="Walenz B."/>
            <person name="Wang J."/>
            <person name="Wasserman M."/>
            <person name="Watts T."/>
            <person name="Wilson D."/>
            <person name="Wilson R.K."/>
            <person name="Wing R.A."/>
            <person name="Wolfner M.F."/>
            <person name="Wong A."/>
            <person name="Wong G.K."/>
            <person name="Wu C.I."/>
            <person name="Wu G."/>
            <person name="Yamamoto D."/>
            <person name="Yang H.P."/>
            <person name="Yang S.P."/>
            <person name="Yorke J.A."/>
            <person name="Yoshida K."/>
            <person name="Zdobnov E."/>
            <person name="Zhang P."/>
            <person name="Zhang Y."/>
            <person name="Zimin A.V."/>
            <person name="Baldwin J."/>
            <person name="Abdouelleil A."/>
            <person name="Abdulkadir J."/>
            <person name="Abebe A."/>
            <person name="Abera B."/>
            <person name="Abreu J."/>
            <person name="Acer S.C."/>
            <person name="Aftuck L."/>
            <person name="Alexander A."/>
            <person name="An P."/>
            <person name="Anderson E."/>
            <person name="Anderson S."/>
            <person name="Arachi H."/>
            <person name="Azer M."/>
            <person name="Bachantsang P."/>
            <person name="Barry A."/>
            <person name="Bayul T."/>
            <person name="Berlin A."/>
            <person name="Bessette D."/>
            <person name="Bloom T."/>
            <person name="Blye J."/>
            <person name="Boguslavskiy L."/>
            <person name="Bonnet C."/>
            <person name="Boukhgalter B."/>
            <person name="Bourzgui I."/>
            <person name="Brown A."/>
            <person name="Cahill P."/>
            <person name="Channer S."/>
            <person name="Cheshatsang Y."/>
            <person name="Chuda L."/>
            <person name="Citroen M."/>
            <person name="Collymore A."/>
            <person name="Cooke P."/>
            <person name="Costello M."/>
            <person name="D'Aco K."/>
            <person name="Daza R."/>
            <person name="De Haan G."/>
            <person name="DeGray S."/>
            <person name="DeMaso C."/>
            <person name="Dhargay N."/>
            <person name="Dooley K."/>
            <person name="Dooley E."/>
            <person name="Doricent M."/>
            <person name="Dorje P."/>
            <person name="Dorjee K."/>
            <person name="Dupes A."/>
            <person name="Elong R."/>
            <person name="Falk J."/>
            <person name="Farina A."/>
            <person name="Faro S."/>
            <person name="Ferguson D."/>
            <person name="Fisher S."/>
            <person name="Foley C.D."/>
            <person name="Franke A."/>
            <person name="Friedrich D."/>
            <person name="Gadbois L."/>
            <person name="Gearin G."/>
            <person name="Gearin C.R."/>
            <person name="Giannoukos G."/>
            <person name="Goode T."/>
            <person name="Graham J."/>
            <person name="Grandbois E."/>
            <person name="Grewal S."/>
            <person name="Gyaltsen K."/>
            <person name="Hafez N."/>
            <person name="Hagos B."/>
            <person name="Hall J."/>
            <person name="Henson C."/>
            <person name="Hollinger A."/>
            <person name="Honan T."/>
            <person name="Huard M.D."/>
            <person name="Hughes L."/>
            <person name="Hurhula B."/>
            <person name="Husby M.E."/>
            <person name="Kamat A."/>
            <person name="Kanga B."/>
            <person name="Kashin S."/>
            <person name="Khazanovich D."/>
            <person name="Kisner P."/>
            <person name="Lance K."/>
            <person name="Lara M."/>
            <person name="Lee W."/>
            <person name="Lennon N."/>
            <person name="Letendre F."/>
            <person name="LeVine R."/>
            <person name="Lipovsky A."/>
            <person name="Liu X."/>
            <person name="Liu J."/>
            <person name="Liu S."/>
            <person name="Lokyitsang T."/>
            <person name="Lokyitsang Y."/>
            <person name="Lubonja R."/>
            <person name="Lui A."/>
            <person name="MacDonald P."/>
            <person name="Magnisalis V."/>
            <person name="Maru K."/>
            <person name="Matthews C."/>
            <person name="McCusker W."/>
            <person name="McDonough S."/>
            <person name="Mehta T."/>
            <person name="Meldrim J."/>
            <person name="Meneus L."/>
            <person name="Mihai O."/>
            <person name="Mihalev A."/>
            <person name="Mihova T."/>
            <person name="Mittelman R."/>
            <person name="Mlenga V."/>
            <person name="Montmayeur A."/>
            <person name="Mulrain L."/>
            <person name="Navidi A."/>
            <person name="Naylor J."/>
            <person name="Negash T."/>
            <person name="Nguyen T."/>
            <person name="Nguyen N."/>
            <person name="Nicol R."/>
            <person name="Norbu C."/>
            <person name="Norbu N."/>
            <person name="Novod N."/>
            <person name="O'Neill B."/>
            <person name="Osman S."/>
            <person name="Markiewicz E."/>
            <person name="Oyono O.L."/>
            <person name="Patti C."/>
            <person name="Phunkhang P."/>
            <person name="Pierre F."/>
            <person name="Priest M."/>
            <person name="Raghuraman S."/>
            <person name="Rege F."/>
            <person name="Reyes R."/>
            <person name="Rise C."/>
            <person name="Rogov P."/>
            <person name="Ross K."/>
            <person name="Ryan E."/>
            <person name="Settipalli S."/>
            <person name="Shea T."/>
            <person name="Sherpa N."/>
            <person name="Shi L."/>
            <person name="Shih D."/>
            <person name="Sparrow T."/>
            <person name="Spaulding J."/>
            <person name="Stalker J."/>
            <person name="Stange-Thomann N."/>
            <person name="Stavropoulos S."/>
            <person name="Stone C."/>
            <person name="Strader C."/>
            <person name="Tesfaye S."/>
            <person name="Thomson T."/>
            <person name="Thoulutsang Y."/>
            <person name="Thoulutsang D."/>
            <person name="Topham K."/>
            <person name="Topping I."/>
            <person name="Tsamla T."/>
            <person name="Vassiliev H."/>
            <person name="Vo A."/>
            <person name="Wangchuk T."/>
            <person name="Wangdi T."/>
            <person name="Weiand M."/>
            <person name="Wilkinson J."/>
            <person name="Wilson A."/>
            <person name="Yadav S."/>
            <person name="Young G."/>
            <person name="Yu Q."/>
            <person name="Zembek L."/>
            <person name="Zhong D."/>
            <person name="Zimmer A."/>
            <person name="Zwirko Z."/>
            <person name="Jaffe D.B."/>
            <person name="Alvarez P."/>
            <person name="Brockman W."/>
            <person name="Butler J."/>
            <person name="Chin C."/>
            <person name="Gnerre S."/>
            <person name="Grabherr M."/>
            <person name="Kleber M."/>
            <person name="Mauceli E."/>
            <person name="MacCallum I."/>
        </authorList>
    </citation>
    <scope>NUCLEOTIDE SEQUENCE [LARGE SCALE GENOMIC DNA]</scope>
    <source>
        <strain evidence="3">MSH-3 / Tucson 14011-0111.49</strain>
    </source>
</reference>
<feature type="compositionally biased region" description="Polar residues" evidence="1">
    <location>
        <begin position="38"/>
        <end position="47"/>
    </location>
</feature>